<dbReference type="Gene3D" id="1.10.260.40">
    <property type="entry name" value="lambda repressor-like DNA-binding domains"/>
    <property type="match status" value="1"/>
</dbReference>
<gene>
    <name evidence="3" type="ORF">Dm11a5_0172</name>
</gene>
<evidence type="ECO:0000256" key="1">
    <source>
        <dbReference type="SAM" id="Coils"/>
    </source>
</evidence>
<dbReference type="GO" id="GO:0003677">
    <property type="term" value="F:DNA binding"/>
    <property type="evidence" value="ECO:0007669"/>
    <property type="project" value="InterPro"/>
</dbReference>
<dbReference type="PANTHER" id="PTHR43236:SF1">
    <property type="entry name" value="BLL7220 PROTEIN"/>
    <property type="match status" value="1"/>
</dbReference>
<dbReference type="CDD" id="cd00093">
    <property type="entry name" value="HTH_XRE"/>
    <property type="match status" value="1"/>
</dbReference>
<proteinExistence type="predicted"/>
<dbReference type="PROSITE" id="PS50943">
    <property type="entry name" value="HTH_CROC1"/>
    <property type="match status" value="1"/>
</dbReference>
<dbReference type="EMBL" id="CP011127">
    <property type="protein sequence ID" value="AMU86003.1"/>
    <property type="molecule type" value="Genomic_DNA"/>
</dbReference>
<feature type="coiled-coil region" evidence="1">
    <location>
        <begin position="1"/>
        <end position="64"/>
    </location>
</feature>
<dbReference type="SUPFAM" id="SSF47413">
    <property type="entry name" value="lambda repressor-like DNA-binding domains"/>
    <property type="match status" value="1"/>
</dbReference>
<dbReference type="Pfam" id="PF01381">
    <property type="entry name" value="HTH_3"/>
    <property type="match status" value="1"/>
</dbReference>
<protein>
    <submittedName>
        <fullName evidence="3">Helix-turn-helix family protein</fullName>
    </submittedName>
</protein>
<dbReference type="AlphaFoldDB" id="A0A142V849"/>
<organism evidence="3 4">
    <name type="scientific">Dehalococcoides mccartyi</name>
    <dbReference type="NCBI Taxonomy" id="61435"/>
    <lineage>
        <taxon>Bacteria</taxon>
        <taxon>Bacillati</taxon>
        <taxon>Chloroflexota</taxon>
        <taxon>Dehalococcoidia</taxon>
        <taxon>Dehalococcoidales</taxon>
        <taxon>Dehalococcoidaceae</taxon>
        <taxon>Dehalococcoides</taxon>
    </lineage>
</organism>
<evidence type="ECO:0000313" key="3">
    <source>
        <dbReference type="EMBL" id="AMU86003.1"/>
    </source>
</evidence>
<dbReference type="OrthoDB" id="572992at2"/>
<reference evidence="3 4" key="1">
    <citation type="submission" date="2015-03" db="EMBL/GenBank/DDBJ databases">
        <title>Genomic characterization of Dehalococcoides mccartyi strain 11a5, an unusal plasmid-containing chloroethene dechlorinator.</title>
        <authorList>
            <person name="Zhao S."/>
            <person name="Ding C."/>
            <person name="He J."/>
        </authorList>
    </citation>
    <scope>NUCLEOTIDE SEQUENCE [LARGE SCALE GENOMIC DNA]</scope>
    <source>
        <strain evidence="3 4">11a5</strain>
    </source>
</reference>
<dbReference type="InterPro" id="IPR001387">
    <property type="entry name" value="Cro/C1-type_HTH"/>
</dbReference>
<dbReference type="SMART" id="SM00530">
    <property type="entry name" value="HTH_XRE"/>
    <property type="match status" value="1"/>
</dbReference>
<dbReference type="RefSeq" id="WP_051903713.1">
    <property type="nucleotide sequence ID" value="NZ_CP011127.1"/>
</dbReference>
<dbReference type="PANTHER" id="PTHR43236">
    <property type="entry name" value="ANTITOXIN HIGA1"/>
    <property type="match status" value="1"/>
</dbReference>
<dbReference type="PATRIC" id="fig|61435.8.peg.171"/>
<feature type="domain" description="HTH cro/C1-type" evidence="2">
    <location>
        <begin position="84"/>
        <end position="139"/>
    </location>
</feature>
<dbReference type="InterPro" id="IPR052345">
    <property type="entry name" value="Rad_response_metalloprotease"/>
</dbReference>
<dbReference type="Proteomes" id="UP000076394">
    <property type="component" value="Chromosome"/>
</dbReference>
<evidence type="ECO:0000259" key="2">
    <source>
        <dbReference type="PROSITE" id="PS50943"/>
    </source>
</evidence>
<keyword evidence="1" id="KW-0175">Coiled coil</keyword>
<dbReference type="InterPro" id="IPR010982">
    <property type="entry name" value="Lambda_DNA-bd_dom_sf"/>
</dbReference>
<sequence>MIKNERQYKITKAQMERLQQSLTEIESSSVKEKNIHPLLLKAELEGINSQITDLRSEIQEYEELRAGHYAIPSLDTFAEFPLVLIKARIAQGFTQKELAERLGLKEQQIQKYESTEYASASLSRIREVAEALGVQFEDNLIRQPSKISLASLINRLKEAGLDRDLIMKRIIPASLSEQIRVGDSNASDNLVYQVARHIGRIFNWNPQDILGHQNLILDMQSAPVKLKVATNANEKRVNAYIIYAHYLALILLPTMKLTGQKAVSEDPYETRETILTNYGSMTLSNVLKYLWDTGIFVLPLNDPGAFHGAYFRENYRHMIVLKHKTFSTSRWMFDALHETYHTLQNPRQPNLVLVEQEEMAKERLNSEEEITASQYAGAVLLGKNPQSLAEQCIKEANRDLRMLKSAVKRVALAESVPVDALANYLAFRLSLDGHNWWGAAENLQDVSGNPFLVAKNVLLEHVDLNNLADSDIQIVQRALIA</sequence>
<accession>A0A142V849</accession>
<name>A0A142V849_9CHLR</name>
<evidence type="ECO:0000313" key="4">
    <source>
        <dbReference type="Proteomes" id="UP000076394"/>
    </source>
</evidence>